<evidence type="ECO:0000259" key="10">
    <source>
        <dbReference type="Pfam" id="PF00728"/>
    </source>
</evidence>
<dbReference type="OMA" id="HATDTQS"/>
<dbReference type="EMBL" id="JH431527">
    <property type="status" value="NOT_ANNOTATED_CDS"/>
    <property type="molecule type" value="Genomic_DNA"/>
</dbReference>
<dbReference type="FunFam" id="3.20.20.80:FF:000063">
    <property type="entry name" value="Beta-hexosaminidase"/>
    <property type="match status" value="1"/>
</dbReference>
<evidence type="ECO:0000256" key="6">
    <source>
        <dbReference type="ARBA" id="ARBA00023295"/>
    </source>
</evidence>
<evidence type="ECO:0000256" key="9">
    <source>
        <dbReference type="SAM" id="SignalP"/>
    </source>
</evidence>
<dbReference type="HOGENOM" id="CLU_007082_0_3_1"/>
<dbReference type="Pfam" id="PF00728">
    <property type="entry name" value="Glyco_hydro_20"/>
    <property type="match status" value="1"/>
</dbReference>
<dbReference type="EC" id="3.2.1.52" evidence="7"/>
<dbReference type="PANTHER" id="PTHR22600">
    <property type="entry name" value="BETA-HEXOSAMINIDASE"/>
    <property type="match status" value="1"/>
</dbReference>
<dbReference type="GO" id="GO:0005764">
    <property type="term" value="C:lysosome"/>
    <property type="evidence" value="ECO:0007669"/>
    <property type="project" value="TreeGrafter"/>
</dbReference>
<keyword evidence="6 7" id="KW-0326">Glycosidase</keyword>
<dbReference type="GO" id="GO:0004563">
    <property type="term" value="F:beta-N-acetylhexosaminidase activity"/>
    <property type="evidence" value="ECO:0007669"/>
    <property type="project" value="UniProtKB-EC"/>
</dbReference>
<evidence type="ECO:0000256" key="3">
    <source>
        <dbReference type="ARBA" id="ARBA00022729"/>
    </source>
</evidence>
<evidence type="ECO:0000256" key="8">
    <source>
        <dbReference type="PIRSR" id="PIRSR001093-1"/>
    </source>
</evidence>
<dbReference type="AlphaFoldDB" id="T1JN55"/>
<dbReference type="GO" id="GO:0016020">
    <property type="term" value="C:membrane"/>
    <property type="evidence" value="ECO:0007669"/>
    <property type="project" value="TreeGrafter"/>
</dbReference>
<dbReference type="PIRSF" id="PIRSF001093">
    <property type="entry name" value="B-hxosamndse_ab_euk"/>
    <property type="match status" value="1"/>
</dbReference>
<evidence type="ECO:0000256" key="4">
    <source>
        <dbReference type="ARBA" id="ARBA00022801"/>
    </source>
</evidence>
<dbReference type="STRING" id="126957.T1JN55"/>
<dbReference type="EnsemblMetazoa" id="SMAR015284-RA">
    <property type="protein sequence ID" value="SMAR015284-PA"/>
    <property type="gene ID" value="SMAR015284"/>
</dbReference>
<evidence type="ECO:0000256" key="2">
    <source>
        <dbReference type="ARBA" id="ARBA00006285"/>
    </source>
</evidence>
<keyword evidence="12" id="KW-1185">Reference proteome</keyword>
<accession>T1JN55</accession>
<evidence type="ECO:0000256" key="5">
    <source>
        <dbReference type="ARBA" id="ARBA00023180"/>
    </source>
</evidence>
<dbReference type="CDD" id="cd06562">
    <property type="entry name" value="GH20_HexA_HexB-like"/>
    <property type="match status" value="1"/>
</dbReference>
<dbReference type="GO" id="GO:0030203">
    <property type="term" value="P:glycosaminoglycan metabolic process"/>
    <property type="evidence" value="ECO:0007669"/>
    <property type="project" value="TreeGrafter"/>
</dbReference>
<reference evidence="12" key="1">
    <citation type="submission" date="2011-05" db="EMBL/GenBank/DDBJ databases">
        <authorList>
            <person name="Richards S.R."/>
            <person name="Qu J."/>
            <person name="Jiang H."/>
            <person name="Jhangiani S.N."/>
            <person name="Agravi P."/>
            <person name="Goodspeed R."/>
            <person name="Gross S."/>
            <person name="Mandapat C."/>
            <person name="Jackson L."/>
            <person name="Mathew T."/>
            <person name="Pu L."/>
            <person name="Thornton R."/>
            <person name="Saada N."/>
            <person name="Wilczek-Boney K.B."/>
            <person name="Lee S."/>
            <person name="Kovar C."/>
            <person name="Wu Y."/>
            <person name="Scherer S.E."/>
            <person name="Worley K.C."/>
            <person name="Muzny D.M."/>
            <person name="Gibbs R."/>
        </authorList>
    </citation>
    <scope>NUCLEOTIDE SEQUENCE</scope>
    <source>
        <strain evidence="12">Brora</strain>
    </source>
</reference>
<dbReference type="eggNOG" id="KOG2499">
    <property type="taxonomic scope" value="Eukaryota"/>
</dbReference>
<evidence type="ECO:0000313" key="11">
    <source>
        <dbReference type="EnsemblMetazoa" id="SMAR015284-PA"/>
    </source>
</evidence>
<dbReference type="PANTHER" id="PTHR22600:SF21">
    <property type="entry name" value="BETA-HEXOSAMINIDASE A"/>
    <property type="match status" value="1"/>
</dbReference>
<dbReference type="PhylomeDB" id="T1JN55"/>
<dbReference type="Gene3D" id="3.30.379.10">
    <property type="entry name" value="Chitobiase/beta-hexosaminidase domain 2-like"/>
    <property type="match status" value="1"/>
</dbReference>
<feature type="signal peptide" evidence="9">
    <location>
        <begin position="1"/>
        <end position="18"/>
    </location>
</feature>
<dbReference type="GO" id="GO:0005975">
    <property type="term" value="P:carbohydrate metabolic process"/>
    <property type="evidence" value="ECO:0007669"/>
    <property type="project" value="InterPro"/>
</dbReference>
<dbReference type="Gene3D" id="3.20.20.80">
    <property type="entry name" value="Glycosidases"/>
    <property type="match status" value="1"/>
</dbReference>
<keyword evidence="4 7" id="KW-0378">Hydrolase</keyword>
<dbReference type="InterPro" id="IPR029018">
    <property type="entry name" value="Hex-like_dom2"/>
</dbReference>
<evidence type="ECO:0000256" key="1">
    <source>
        <dbReference type="ARBA" id="ARBA00001231"/>
    </source>
</evidence>
<dbReference type="PRINTS" id="PR00738">
    <property type="entry name" value="GLHYDRLASE20"/>
</dbReference>
<dbReference type="GO" id="GO:0006689">
    <property type="term" value="P:ganglioside catabolic process"/>
    <property type="evidence" value="ECO:0007669"/>
    <property type="project" value="TreeGrafter"/>
</dbReference>
<dbReference type="InterPro" id="IPR017853">
    <property type="entry name" value="GH"/>
</dbReference>
<organism evidence="11 12">
    <name type="scientific">Strigamia maritima</name>
    <name type="common">European centipede</name>
    <name type="synonym">Geophilus maritimus</name>
    <dbReference type="NCBI Taxonomy" id="126957"/>
    <lineage>
        <taxon>Eukaryota</taxon>
        <taxon>Metazoa</taxon>
        <taxon>Ecdysozoa</taxon>
        <taxon>Arthropoda</taxon>
        <taxon>Myriapoda</taxon>
        <taxon>Chilopoda</taxon>
        <taxon>Pleurostigmophora</taxon>
        <taxon>Geophilomorpha</taxon>
        <taxon>Linotaeniidae</taxon>
        <taxon>Strigamia</taxon>
    </lineage>
</organism>
<dbReference type="SUPFAM" id="SSF51445">
    <property type="entry name" value="(Trans)glycosidases"/>
    <property type="match status" value="1"/>
</dbReference>
<comment type="catalytic activity">
    <reaction evidence="1 7">
        <text>Hydrolysis of terminal non-reducing N-acetyl-D-hexosamine residues in N-acetyl-beta-D-hexosaminides.</text>
        <dbReference type="EC" id="3.2.1.52"/>
    </reaction>
</comment>
<proteinExistence type="inferred from homology"/>
<dbReference type="Proteomes" id="UP000014500">
    <property type="component" value="Unassembled WGS sequence"/>
</dbReference>
<feature type="chain" id="PRO_5004580459" description="Beta-hexosaminidase" evidence="9">
    <location>
        <begin position="19"/>
        <end position="547"/>
    </location>
</feature>
<dbReference type="InterPro" id="IPR015883">
    <property type="entry name" value="Glyco_hydro_20_cat"/>
</dbReference>
<evidence type="ECO:0000256" key="7">
    <source>
        <dbReference type="PIRNR" id="PIRNR001093"/>
    </source>
</evidence>
<dbReference type="SUPFAM" id="SSF55545">
    <property type="entry name" value="beta-N-acetylhexosaminidase-like domain"/>
    <property type="match status" value="1"/>
</dbReference>
<feature type="active site" description="Proton donor" evidence="8">
    <location>
        <position position="332"/>
    </location>
</feature>
<reference evidence="11" key="2">
    <citation type="submission" date="2015-02" db="UniProtKB">
        <authorList>
            <consortium name="EnsemblMetazoa"/>
        </authorList>
    </citation>
    <scope>IDENTIFICATION</scope>
</reference>
<feature type="domain" description="Glycoside hydrolase family 20 catalytic" evidence="10">
    <location>
        <begin position="173"/>
        <end position="494"/>
    </location>
</feature>
<dbReference type="InterPro" id="IPR025705">
    <property type="entry name" value="Beta_hexosaminidase_sua/sub"/>
</dbReference>
<sequence>MSMFVFVSILLIVGFCNGNEQQRECEKEKPFVKKVEDVVVGGTARTKGSVWPQPQSQKSTEDQFVLIPKLFLFSETGQSCDLLKRAFKRYYITIFDPPRAKKTPENLKSVLVKAKKFAGLLTELEGQLGRAFLSASSVWGILRGLETFSQLVVYAADGLFTINSTMINDYPRFSYRGLMIDTSRHYLPKNLILETLEAMAQNKLNVLHWHIVDDQAFPFVSTTFPAMSEKGAYDPKTHIYNLNDIIEVYMFARERGIRVIPEFDTPGHTQSWGLGIPGLLTQCYKNESGKLVENGFGPIDPTVENTYSFLTKFFTEVSQSFPDQFIHLGGDEVSFDCWKSNPKVQDFMRKQKFGDNYTKLEEYYMQRVIDIINSLPGNKSYIIWQEVIDNGAKVKADTVVEVWKEPHKDELANVTNKGYRTLLSACWYLNYITYGSDWENFYLCEPHNFNGTDAQKKLVFGGEACIWGEYVDSTNFTPRLWPRASAVAERLWSDQAVNDTEKARPRLSEHRCRMLIRGINAEPANGPGFCPVDYKFEFLEKVKNCYI</sequence>
<evidence type="ECO:0000313" key="12">
    <source>
        <dbReference type="Proteomes" id="UP000014500"/>
    </source>
</evidence>
<keyword evidence="3 9" id="KW-0732">Signal</keyword>
<name>T1JN55_STRMM</name>
<keyword evidence="5" id="KW-0325">Glycoprotein</keyword>
<comment type="similarity">
    <text evidence="2 7">Belongs to the glycosyl hydrolase 20 family.</text>
</comment>
<protein>
    <recommendedName>
        <fullName evidence="7">Beta-hexosaminidase</fullName>
        <ecNumber evidence="7">3.2.1.52</ecNumber>
    </recommendedName>
</protein>